<keyword evidence="2" id="KW-1185">Reference proteome</keyword>
<gene>
    <name evidence="1" type="ORF">CLV30_110163</name>
</gene>
<protein>
    <submittedName>
        <fullName evidence="1">Uncharacterized protein</fullName>
    </submittedName>
</protein>
<dbReference type="EMBL" id="PYGE01000010">
    <property type="protein sequence ID" value="PSL02509.1"/>
    <property type="molecule type" value="Genomic_DNA"/>
</dbReference>
<comment type="caution">
    <text evidence="1">The sequence shown here is derived from an EMBL/GenBank/DDBJ whole genome shotgun (WGS) entry which is preliminary data.</text>
</comment>
<name>A0A2P8DZ79_9ACTN</name>
<dbReference type="AlphaFoldDB" id="A0A2P8DZ79"/>
<dbReference type="Proteomes" id="UP000243528">
    <property type="component" value="Unassembled WGS sequence"/>
</dbReference>
<evidence type="ECO:0000313" key="2">
    <source>
        <dbReference type="Proteomes" id="UP000243528"/>
    </source>
</evidence>
<reference evidence="1 2" key="1">
    <citation type="submission" date="2018-03" db="EMBL/GenBank/DDBJ databases">
        <title>Genomic Encyclopedia of Archaeal and Bacterial Type Strains, Phase II (KMG-II): from individual species to whole genera.</title>
        <authorList>
            <person name="Goeker M."/>
        </authorList>
    </citation>
    <scope>NUCLEOTIDE SEQUENCE [LARGE SCALE GENOMIC DNA]</scope>
    <source>
        <strain evidence="1 2">DSM 45211</strain>
    </source>
</reference>
<evidence type="ECO:0000313" key="1">
    <source>
        <dbReference type="EMBL" id="PSL02509.1"/>
    </source>
</evidence>
<proteinExistence type="predicted"/>
<accession>A0A2P8DZ79</accession>
<organism evidence="1 2">
    <name type="scientific">Haloactinopolyspora alba</name>
    <dbReference type="NCBI Taxonomy" id="648780"/>
    <lineage>
        <taxon>Bacteria</taxon>
        <taxon>Bacillati</taxon>
        <taxon>Actinomycetota</taxon>
        <taxon>Actinomycetes</taxon>
        <taxon>Jiangellales</taxon>
        <taxon>Jiangellaceae</taxon>
        <taxon>Haloactinopolyspora</taxon>
    </lineage>
</organism>
<sequence>MDVDDLVALAIALGVSPPALLMPSESTGDGVELTPSRSASTQAAWRWATGEQPLIEPGQLLYQLSSEVAEFRRQNRPYEGSRVDEATRTLITGNDQLAPAAAMRAEITVYVTSDGEVVGRPPRVSYFAAGDLFVDEDQEPDRGDD</sequence>